<dbReference type="PIRSF" id="PIRSF037434">
    <property type="entry name" value="STHK_ChrS"/>
    <property type="match status" value="1"/>
</dbReference>
<reference evidence="19 20" key="1">
    <citation type="submission" date="2021-01" db="EMBL/GenBank/DDBJ databases">
        <title>Sequencing the genomes of 1000 actinobacteria strains.</title>
        <authorList>
            <person name="Klenk H.-P."/>
        </authorList>
    </citation>
    <scope>NUCLEOTIDE SEQUENCE [LARGE SCALE GENOMIC DNA]</scope>
    <source>
        <strain evidence="19 20">DSM 46000</strain>
    </source>
</reference>
<dbReference type="InterPro" id="IPR004358">
    <property type="entry name" value="Sig_transdc_His_kin-like_C"/>
</dbReference>
<accession>A0ABS2LBK2</accession>
<dbReference type="InterPro" id="IPR003594">
    <property type="entry name" value="HATPase_dom"/>
</dbReference>
<feature type="transmembrane region" description="Helical" evidence="16">
    <location>
        <begin position="41"/>
        <end position="62"/>
    </location>
</feature>
<dbReference type="Proteomes" id="UP000698059">
    <property type="component" value="Unassembled WGS sequence"/>
</dbReference>
<keyword evidence="20" id="KW-1185">Reference proteome</keyword>
<dbReference type="InterPro" id="IPR036890">
    <property type="entry name" value="HATPase_C_sf"/>
</dbReference>
<evidence type="ECO:0000256" key="3">
    <source>
        <dbReference type="ARBA" id="ARBA00004496"/>
    </source>
</evidence>
<protein>
    <recommendedName>
        <fullName evidence="5">Oxygen sensor histidine kinase NreB</fullName>
        <ecNumber evidence="4">2.7.13.3</ecNumber>
    </recommendedName>
    <alternativeName>
        <fullName evidence="14">Nitrogen regulation protein B</fullName>
    </alternativeName>
</protein>
<dbReference type="RefSeq" id="WP_307822365.1">
    <property type="nucleotide sequence ID" value="NZ_BAAAVF010000005.1"/>
</dbReference>
<evidence type="ECO:0000256" key="16">
    <source>
        <dbReference type="SAM" id="Phobius"/>
    </source>
</evidence>
<evidence type="ECO:0000256" key="8">
    <source>
        <dbReference type="ARBA" id="ARBA00022679"/>
    </source>
</evidence>
<evidence type="ECO:0000259" key="18">
    <source>
        <dbReference type="Pfam" id="PF07730"/>
    </source>
</evidence>
<comment type="caution">
    <text evidence="19">The sequence shown here is derived from an EMBL/GenBank/DDBJ whole genome shotgun (WGS) entry which is preliminary data.</text>
</comment>
<dbReference type="PRINTS" id="PR00344">
    <property type="entry name" value="BCTRLSENSOR"/>
</dbReference>
<evidence type="ECO:0000259" key="17">
    <source>
        <dbReference type="Pfam" id="PF02518"/>
    </source>
</evidence>
<dbReference type="Pfam" id="PF07730">
    <property type="entry name" value="HisKA_3"/>
    <property type="match status" value="1"/>
</dbReference>
<dbReference type="EMBL" id="JAFBBO010000001">
    <property type="protein sequence ID" value="MBM7477804.1"/>
    <property type="molecule type" value="Genomic_DNA"/>
</dbReference>
<keyword evidence="9 19" id="KW-0418">Kinase</keyword>
<evidence type="ECO:0000256" key="4">
    <source>
        <dbReference type="ARBA" id="ARBA00012438"/>
    </source>
</evidence>
<keyword evidence="16" id="KW-0472">Membrane</keyword>
<dbReference type="InterPro" id="IPR050482">
    <property type="entry name" value="Sensor_HK_TwoCompSys"/>
</dbReference>
<evidence type="ECO:0000256" key="12">
    <source>
        <dbReference type="ARBA" id="ARBA00023014"/>
    </source>
</evidence>
<evidence type="ECO:0000256" key="5">
    <source>
        <dbReference type="ARBA" id="ARBA00017322"/>
    </source>
</evidence>
<feature type="transmembrane region" description="Helical" evidence="16">
    <location>
        <begin position="87"/>
        <end position="114"/>
    </location>
</feature>
<evidence type="ECO:0000256" key="2">
    <source>
        <dbReference type="ARBA" id="ARBA00001966"/>
    </source>
</evidence>
<feature type="transmembrane region" description="Helical" evidence="16">
    <location>
        <begin position="6"/>
        <end position="29"/>
    </location>
</feature>
<comment type="catalytic activity">
    <reaction evidence="1">
        <text>ATP + protein L-histidine = ADP + protein N-phospho-L-histidine.</text>
        <dbReference type="EC" id="2.7.13.3"/>
    </reaction>
</comment>
<evidence type="ECO:0000256" key="7">
    <source>
        <dbReference type="ARBA" id="ARBA00022490"/>
    </source>
</evidence>
<proteinExistence type="predicted"/>
<evidence type="ECO:0000256" key="9">
    <source>
        <dbReference type="ARBA" id="ARBA00022777"/>
    </source>
</evidence>
<keyword evidence="10" id="KW-0408">Iron</keyword>
<name>A0ABS2LBK2_9CELL</name>
<dbReference type="SUPFAM" id="SSF55874">
    <property type="entry name" value="ATPase domain of HSP90 chaperone/DNA topoisomerase II/histidine kinase"/>
    <property type="match status" value="1"/>
</dbReference>
<evidence type="ECO:0000256" key="10">
    <source>
        <dbReference type="ARBA" id="ARBA00023004"/>
    </source>
</evidence>
<keyword evidence="8" id="KW-0808">Transferase</keyword>
<dbReference type="Gene3D" id="3.30.565.10">
    <property type="entry name" value="Histidine kinase-like ATPase, C-terminal domain"/>
    <property type="match status" value="1"/>
</dbReference>
<comment type="function">
    <text evidence="13">Member of the two-component regulatory system NreB/NreC involved in the control of dissimilatory nitrate/nitrite reduction in response to oxygen. NreB functions as a direct oxygen sensor histidine kinase which is autophosphorylated, in the absence of oxygen, probably at the conserved histidine residue, and transfers its phosphate group probably to a conserved aspartate residue of NreC. NreB/NreC activates the expression of the nitrate (narGHJI) and nitrite (nir) reductase operons, as well as the putative nitrate transporter gene narT.</text>
</comment>
<dbReference type="InterPro" id="IPR017205">
    <property type="entry name" value="Sig_transdc_His_kinase_ChrS"/>
</dbReference>
<evidence type="ECO:0000256" key="1">
    <source>
        <dbReference type="ARBA" id="ARBA00000085"/>
    </source>
</evidence>
<dbReference type="EC" id="2.7.13.3" evidence="4"/>
<feature type="transmembrane region" description="Helical" evidence="16">
    <location>
        <begin position="126"/>
        <end position="145"/>
    </location>
</feature>
<dbReference type="InterPro" id="IPR011712">
    <property type="entry name" value="Sig_transdc_His_kin_sub3_dim/P"/>
</dbReference>
<keyword evidence="6" id="KW-0479">Metal-binding</keyword>
<dbReference type="Gene3D" id="1.20.5.1930">
    <property type="match status" value="1"/>
</dbReference>
<evidence type="ECO:0000256" key="11">
    <source>
        <dbReference type="ARBA" id="ARBA00023012"/>
    </source>
</evidence>
<keyword evidence="11" id="KW-0902">Two-component regulatory system</keyword>
<evidence type="ECO:0000256" key="15">
    <source>
        <dbReference type="SAM" id="MobiDB-lite"/>
    </source>
</evidence>
<gene>
    <name evidence="19" type="ORF">JOD49_000724</name>
</gene>
<keyword evidence="12" id="KW-0411">Iron-sulfur</keyword>
<dbReference type="CDD" id="cd16917">
    <property type="entry name" value="HATPase_UhpB-NarQ-NarX-like"/>
    <property type="match status" value="1"/>
</dbReference>
<keyword evidence="16" id="KW-0812">Transmembrane</keyword>
<keyword evidence="7" id="KW-0963">Cytoplasm</keyword>
<feature type="region of interest" description="Disordered" evidence="15">
    <location>
        <begin position="384"/>
        <end position="440"/>
    </location>
</feature>
<comment type="cofactor">
    <cofactor evidence="2">
        <name>[4Fe-4S] cluster</name>
        <dbReference type="ChEBI" id="CHEBI:49883"/>
    </cofactor>
</comment>
<feature type="transmembrane region" description="Helical" evidence="16">
    <location>
        <begin position="151"/>
        <end position="172"/>
    </location>
</feature>
<evidence type="ECO:0000313" key="20">
    <source>
        <dbReference type="Proteomes" id="UP000698059"/>
    </source>
</evidence>
<dbReference type="PANTHER" id="PTHR24421">
    <property type="entry name" value="NITRATE/NITRITE SENSOR PROTEIN NARX-RELATED"/>
    <property type="match status" value="1"/>
</dbReference>
<feature type="domain" description="Histidine kinase/HSP90-like ATPase" evidence="17">
    <location>
        <begin position="327"/>
        <end position="470"/>
    </location>
</feature>
<sequence length="484" mass="49294">MKPRAVISAALGLQIALDVLLVALVGLAVGSRWAEALSAGGLDAGAWGALACGLALLAVYGVGRSRINVRDTAVDAPRGAWWPTGAWVSALIVGWALLLLLTPVALWIAFPLMFLEMHVLGPRRGIVAVAATTACAIGGAILGGQQLVGSILGPTFGGLVAIAVVLGFETIVRESQGRQELIDDLVRTRADLAASEREAAVATERERLAREIHDTLAQGFSSIELLLRAADAALEEVEAPGAFTEGAPGPTAARAARGYVTQSRLAAQQNLAEARRFVRDLSPADLESATLVGALERVADRTTLAAGGVLTVTVEASGQPRPLPVTVETALLRIAQSALANVVQHAAATRAAVTLSFLGDAVALDVVDDGRGFDPRLVAATGRAVAAGRAPADRTAADRTHAAPDPLRDAPSAVGPEDGGDSAAAGAAPPPRSGFGLTAMRSRVAELGGTFSLESAPGEGTALAVHLPLDPADPADASGAVEPR</sequence>
<evidence type="ECO:0000256" key="13">
    <source>
        <dbReference type="ARBA" id="ARBA00024827"/>
    </source>
</evidence>
<comment type="subcellular location">
    <subcellularLocation>
        <location evidence="3">Cytoplasm</location>
    </subcellularLocation>
</comment>
<dbReference type="PANTHER" id="PTHR24421:SF62">
    <property type="entry name" value="SENSORY TRANSDUCTION HISTIDINE KINASE"/>
    <property type="match status" value="1"/>
</dbReference>
<dbReference type="GO" id="GO:0016301">
    <property type="term" value="F:kinase activity"/>
    <property type="evidence" value="ECO:0007669"/>
    <property type="project" value="UniProtKB-KW"/>
</dbReference>
<evidence type="ECO:0000256" key="14">
    <source>
        <dbReference type="ARBA" id="ARBA00030800"/>
    </source>
</evidence>
<dbReference type="Pfam" id="PF02518">
    <property type="entry name" value="HATPase_c"/>
    <property type="match status" value="1"/>
</dbReference>
<evidence type="ECO:0000313" key="19">
    <source>
        <dbReference type="EMBL" id="MBM7477804.1"/>
    </source>
</evidence>
<organism evidence="19 20">
    <name type="scientific">Oerskovia jenensis</name>
    <dbReference type="NCBI Taxonomy" id="162169"/>
    <lineage>
        <taxon>Bacteria</taxon>
        <taxon>Bacillati</taxon>
        <taxon>Actinomycetota</taxon>
        <taxon>Actinomycetes</taxon>
        <taxon>Micrococcales</taxon>
        <taxon>Cellulomonadaceae</taxon>
        <taxon>Oerskovia</taxon>
    </lineage>
</organism>
<evidence type="ECO:0000256" key="6">
    <source>
        <dbReference type="ARBA" id="ARBA00022485"/>
    </source>
</evidence>
<keyword evidence="6" id="KW-0004">4Fe-4S</keyword>
<keyword evidence="16" id="KW-1133">Transmembrane helix</keyword>
<feature type="domain" description="Signal transduction histidine kinase subgroup 3 dimerisation and phosphoacceptor" evidence="18">
    <location>
        <begin position="204"/>
        <end position="286"/>
    </location>
</feature>
<feature type="compositionally biased region" description="Basic and acidic residues" evidence="15">
    <location>
        <begin position="391"/>
        <end position="408"/>
    </location>
</feature>